<dbReference type="RefSeq" id="WP_132766936.1">
    <property type="nucleotide sequence ID" value="NZ_SMAB01000002.1"/>
</dbReference>
<dbReference type="GO" id="GO:0016462">
    <property type="term" value="F:pyrophosphatase activity"/>
    <property type="evidence" value="ECO:0007669"/>
    <property type="project" value="UniProtKB-ARBA"/>
</dbReference>
<gene>
    <name evidence="5" type="ORF">EDD72_102113</name>
</gene>
<organism evidence="5 6">
    <name type="scientific">Tepidibacillus fermentans</name>
    <dbReference type="NCBI Taxonomy" id="1281767"/>
    <lineage>
        <taxon>Bacteria</taxon>
        <taxon>Bacillati</taxon>
        <taxon>Bacillota</taxon>
        <taxon>Bacilli</taxon>
        <taxon>Bacillales</taxon>
        <taxon>Bacillaceae</taxon>
        <taxon>Tepidibacillus</taxon>
    </lineage>
</organism>
<evidence type="ECO:0000259" key="4">
    <source>
        <dbReference type="PROSITE" id="PS51462"/>
    </source>
</evidence>
<dbReference type="EMBL" id="SMAB01000002">
    <property type="protein sequence ID" value="TCS84072.1"/>
    <property type="molecule type" value="Genomic_DNA"/>
</dbReference>
<dbReference type="Pfam" id="PF00293">
    <property type="entry name" value="NUDIX"/>
    <property type="match status" value="1"/>
</dbReference>
<dbReference type="PANTHER" id="PTHR11839:SF18">
    <property type="entry name" value="NUDIX HYDROLASE DOMAIN-CONTAINING PROTEIN"/>
    <property type="match status" value="1"/>
</dbReference>
<dbReference type="InterPro" id="IPR020084">
    <property type="entry name" value="NUDIX_hydrolase_CS"/>
</dbReference>
<dbReference type="GO" id="GO:0006753">
    <property type="term" value="P:nucleoside phosphate metabolic process"/>
    <property type="evidence" value="ECO:0007669"/>
    <property type="project" value="TreeGrafter"/>
</dbReference>
<evidence type="ECO:0000256" key="3">
    <source>
        <dbReference type="RuleBase" id="RU003476"/>
    </source>
</evidence>
<comment type="similarity">
    <text evidence="3">Belongs to the Nudix hydrolase family.</text>
</comment>
<sequence length="184" mass="20926">MNQKFVEKTVSSQQIFDGKIIKVFVDTVELPNGKHATREIVRHPGAVGILAVTKENRVLMVKQYRKPMNQFLYEIPAGKLEPGEDPKLCAIRELKEETGYVATNMTPFSKFYTSPGFADEFIHLFYAEGIEAGEATPDEDEFVELVELTLDESIEMIEKGKIVDAKTIISIYYLQMMLLKGREK</sequence>
<dbReference type="InterPro" id="IPR020476">
    <property type="entry name" value="Nudix_hydrolase"/>
</dbReference>
<keyword evidence="6" id="KW-1185">Reference proteome</keyword>
<reference evidence="5 6" key="1">
    <citation type="submission" date="2019-03" db="EMBL/GenBank/DDBJ databases">
        <title>Genomic Encyclopedia of Type Strains, Phase IV (KMG-IV): sequencing the most valuable type-strain genomes for metagenomic binning, comparative biology and taxonomic classification.</title>
        <authorList>
            <person name="Goeker M."/>
        </authorList>
    </citation>
    <scope>NUCLEOTIDE SEQUENCE [LARGE SCALE GENOMIC DNA]</scope>
    <source>
        <strain evidence="5 6">DSM 23802</strain>
    </source>
</reference>
<keyword evidence="2 3" id="KW-0378">Hydrolase</keyword>
<dbReference type="InterPro" id="IPR015797">
    <property type="entry name" value="NUDIX_hydrolase-like_dom_sf"/>
</dbReference>
<dbReference type="OrthoDB" id="9806150at2"/>
<feature type="domain" description="Nudix hydrolase" evidence="4">
    <location>
        <begin position="41"/>
        <end position="170"/>
    </location>
</feature>
<name>A0A4R3KKN9_9BACI</name>
<dbReference type="GO" id="GO:0019693">
    <property type="term" value="P:ribose phosphate metabolic process"/>
    <property type="evidence" value="ECO:0007669"/>
    <property type="project" value="TreeGrafter"/>
</dbReference>
<dbReference type="PROSITE" id="PS51462">
    <property type="entry name" value="NUDIX"/>
    <property type="match status" value="1"/>
</dbReference>
<dbReference type="PRINTS" id="PR00502">
    <property type="entry name" value="NUDIXFAMILY"/>
</dbReference>
<comment type="caution">
    <text evidence="5">The sequence shown here is derived from an EMBL/GenBank/DDBJ whole genome shotgun (WGS) entry which is preliminary data.</text>
</comment>
<dbReference type="InterPro" id="IPR000086">
    <property type="entry name" value="NUDIX_hydrolase_dom"/>
</dbReference>
<dbReference type="CDD" id="cd03424">
    <property type="entry name" value="NUDIX_ADPRase_Nudt5_UGPPase_Nudt14"/>
    <property type="match status" value="1"/>
</dbReference>
<evidence type="ECO:0000256" key="2">
    <source>
        <dbReference type="ARBA" id="ARBA00022801"/>
    </source>
</evidence>
<dbReference type="Gene3D" id="3.90.79.10">
    <property type="entry name" value="Nucleoside Triphosphate Pyrophosphohydrolase"/>
    <property type="match status" value="1"/>
</dbReference>
<dbReference type="SUPFAM" id="SSF55811">
    <property type="entry name" value="Nudix"/>
    <property type="match status" value="1"/>
</dbReference>
<dbReference type="GO" id="GO:0005829">
    <property type="term" value="C:cytosol"/>
    <property type="evidence" value="ECO:0007669"/>
    <property type="project" value="TreeGrafter"/>
</dbReference>
<proteinExistence type="inferred from homology"/>
<evidence type="ECO:0000313" key="6">
    <source>
        <dbReference type="Proteomes" id="UP000295788"/>
    </source>
</evidence>
<comment type="cofactor">
    <cofactor evidence="1">
        <name>Mg(2+)</name>
        <dbReference type="ChEBI" id="CHEBI:18420"/>
    </cofactor>
</comment>
<accession>A0A4R3KKN9</accession>
<protein>
    <submittedName>
        <fullName evidence="5">ADP-ribose pyrophosphatase</fullName>
    </submittedName>
</protein>
<evidence type="ECO:0000313" key="5">
    <source>
        <dbReference type="EMBL" id="TCS84072.1"/>
    </source>
</evidence>
<dbReference type="Proteomes" id="UP000295788">
    <property type="component" value="Unassembled WGS sequence"/>
</dbReference>
<dbReference type="PROSITE" id="PS00893">
    <property type="entry name" value="NUDIX_BOX"/>
    <property type="match status" value="1"/>
</dbReference>
<evidence type="ECO:0000256" key="1">
    <source>
        <dbReference type="ARBA" id="ARBA00001946"/>
    </source>
</evidence>
<dbReference type="FunFam" id="3.90.79.10:FF:000024">
    <property type="entry name" value="ADP-ribose pyrophosphatase"/>
    <property type="match status" value="1"/>
</dbReference>
<dbReference type="PANTHER" id="PTHR11839">
    <property type="entry name" value="UDP/ADP-SUGAR PYROPHOSPHATASE"/>
    <property type="match status" value="1"/>
</dbReference>
<dbReference type="AlphaFoldDB" id="A0A4R3KKN9"/>